<evidence type="ECO:0000313" key="1">
    <source>
        <dbReference type="Proteomes" id="UP000887580"/>
    </source>
</evidence>
<dbReference type="Proteomes" id="UP000887580">
    <property type="component" value="Unplaced"/>
</dbReference>
<name>A0AC35GTK2_9BILA</name>
<accession>A0AC35GTK2</accession>
<sequence length="115" mass="13679">MFKIVFIIILLLFKSECLVFVSRPSTQIPPLIQYSNSRAGNRLHEFRPDLLLKEDDSEIFEKTEFVRNRAKSSGIHTFQKKTFSTIPRQFECFSCMSLSYQDNWEHLQYMYTTPK</sequence>
<organism evidence="1 2">
    <name type="scientific">Panagrolaimus sp. PS1159</name>
    <dbReference type="NCBI Taxonomy" id="55785"/>
    <lineage>
        <taxon>Eukaryota</taxon>
        <taxon>Metazoa</taxon>
        <taxon>Ecdysozoa</taxon>
        <taxon>Nematoda</taxon>
        <taxon>Chromadorea</taxon>
        <taxon>Rhabditida</taxon>
        <taxon>Tylenchina</taxon>
        <taxon>Panagrolaimomorpha</taxon>
        <taxon>Panagrolaimoidea</taxon>
        <taxon>Panagrolaimidae</taxon>
        <taxon>Panagrolaimus</taxon>
    </lineage>
</organism>
<reference evidence="2" key="1">
    <citation type="submission" date="2022-11" db="UniProtKB">
        <authorList>
            <consortium name="WormBaseParasite"/>
        </authorList>
    </citation>
    <scope>IDENTIFICATION</scope>
</reference>
<evidence type="ECO:0000313" key="2">
    <source>
        <dbReference type="WBParaSite" id="PS1159_v2.g8610.t1"/>
    </source>
</evidence>
<proteinExistence type="predicted"/>
<dbReference type="WBParaSite" id="PS1159_v2.g8610.t1">
    <property type="protein sequence ID" value="PS1159_v2.g8610.t1"/>
    <property type="gene ID" value="PS1159_v2.g8610"/>
</dbReference>
<protein>
    <submittedName>
        <fullName evidence="2">Uncharacterized protein</fullName>
    </submittedName>
</protein>